<dbReference type="InterPro" id="IPR050902">
    <property type="entry name" value="ABC_Transporter_SBP"/>
</dbReference>
<dbReference type="PANTHER" id="PTHR30535">
    <property type="entry name" value="VITAMIN B12-BINDING PROTEIN"/>
    <property type="match status" value="1"/>
</dbReference>
<dbReference type="PROSITE" id="PS51257">
    <property type="entry name" value="PROKAR_LIPOPROTEIN"/>
    <property type="match status" value="1"/>
</dbReference>
<feature type="chain" id="PRO_5038525815" evidence="2">
    <location>
        <begin position="21"/>
        <end position="320"/>
    </location>
</feature>
<evidence type="ECO:0000313" key="5">
    <source>
        <dbReference type="EMBL" id="MTU04581.1"/>
    </source>
</evidence>
<dbReference type="EMBL" id="WNBW01000008">
    <property type="protein sequence ID" value="MTU04581.1"/>
    <property type="molecule type" value="Genomic_DNA"/>
</dbReference>
<keyword evidence="6" id="KW-1185">Reference proteome</keyword>
<gene>
    <name evidence="4" type="ORF">GMD11_04095</name>
    <name evidence="5" type="ORF">GMD18_09240</name>
</gene>
<comment type="similarity">
    <text evidence="1">Belongs to the bacterial solute-binding protein 8 family.</text>
</comment>
<dbReference type="PANTHER" id="PTHR30535:SF34">
    <property type="entry name" value="MOLYBDATE-BINDING PROTEIN MOLA"/>
    <property type="match status" value="1"/>
</dbReference>
<dbReference type="InterPro" id="IPR002491">
    <property type="entry name" value="ABC_transptr_periplasmic_BD"/>
</dbReference>
<sequence length="320" mass="34922">MKKILLVLFSFLLLITSGCGQNTDTPEENSAAAYVVTDDKGRQVKIAGKPVRIVSATYGTDEILAEIVTLDRVKAFSKWAGDPEITFITKEQADRVGNKVGENTEAIVALKPDLVFVSTATPDSLVKNLEDMEIPVYVAGSPKTIEAMRKKVFGVAAAAGEKSKGEALVSTMDNKLAELESKLKVIPKDKEKVVMAFSFIGAIGRKDNLLDDIFQYAHVRNGAAEAGLDQGSSALSKERIIAIDPDVFLLPTWNFDSNNDVQKYAQQVAADPAFKNIKAIKNNRLEFVSDRYRYVASQHVTDSIEAVAKAVYPELFAKGE</sequence>
<evidence type="ECO:0000313" key="4">
    <source>
        <dbReference type="EMBL" id="MTT75454.1"/>
    </source>
</evidence>
<evidence type="ECO:0000313" key="7">
    <source>
        <dbReference type="Proteomes" id="UP000484547"/>
    </source>
</evidence>
<reference evidence="6 7" key="1">
    <citation type="journal article" date="2019" name="Nat. Med.">
        <title>A library of human gut bacterial isolates paired with longitudinal multiomics data enables mechanistic microbiome research.</title>
        <authorList>
            <person name="Poyet M."/>
            <person name="Groussin M."/>
            <person name="Gibbons S.M."/>
            <person name="Avila-Pacheco J."/>
            <person name="Jiang X."/>
            <person name="Kearney S.M."/>
            <person name="Perrotta A.R."/>
            <person name="Berdy B."/>
            <person name="Zhao S."/>
            <person name="Lieberman T.D."/>
            <person name="Swanson P.K."/>
            <person name="Smith M."/>
            <person name="Roesemann S."/>
            <person name="Alexander J.E."/>
            <person name="Rich S.A."/>
            <person name="Livny J."/>
            <person name="Vlamakis H."/>
            <person name="Clish C."/>
            <person name="Bullock K."/>
            <person name="Deik A."/>
            <person name="Scott J."/>
            <person name="Pierce K.A."/>
            <person name="Xavier R.J."/>
            <person name="Alm E.J."/>
        </authorList>
    </citation>
    <scope>NUCLEOTIDE SEQUENCE [LARGE SCALE GENOMIC DNA]</scope>
    <source>
        <strain evidence="4 7">BIOML-A13</strain>
        <strain evidence="5 6">BIOML-A3</strain>
    </source>
</reference>
<dbReference type="GO" id="GO:0071281">
    <property type="term" value="P:cellular response to iron ion"/>
    <property type="evidence" value="ECO:0007669"/>
    <property type="project" value="TreeGrafter"/>
</dbReference>
<keyword evidence="2" id="KW-0732">Signal</keyword>
<feature type="domain" description="Fe/B12 periplasmic-binding" evidence="3">
    <location>
        <begin position="52"/>
        <end position="315"/>
    </location>
</feature>
<proteinExistence type="inferred from homology"/>
<evidence type="ECO:0000256" key="1">
    <source>
        <dbReference type="ARBA" id="ARBA00008814"/>
    </source>
</evidence>
<evidence type="ECO:0000259" key="3">
    <source>
        <dbReference type="PROSITE" id="PS50983"/>
    </source>
</evidence>
<dbReference type="PROSITE" id="PS50983">
    <property type="entry name" value="FE_B12_PBP"/>
    <property type="match status" value="1"/>
</dbReference>
<dbReference type="Pfam" id="PF01497">
    <property type="entry name" value="Peripla_BP_2"/>
    <property type="match status" value="1"/>
</dbReference>
<protein>
    <submittedName>
        <fullName evidence="4">ABC transporter substrate-binding protein</fullName>
    </submittedName>
</protein>
<name>A0A7X3BV73_9FIRM</name>
<dbReference type="Gene3D" id="3.40.50.1980">
    <property type="entry name" value="Nitrogenase molybdenum iron protein domain"/>
    <property type="match status" value="2"/>
</dbReference>
<comment type="caution">
    <text evidence="4">The sequence shown here is derived from an EMBL/GenBank/DDBJ whole genome shotgun (WGS) entry which is preliminary data.</text>
</comment>
<accession>A0A7X3BV73</accession>
<dbReference type="RefSeq" id="WP_155164182.1">
    <property type="nucleotide sequence ID" value="NZ_WNBG01000007.1"/>
</dbReference>
<organism evidence="4 7">
    <name type="scientific">Phascolarctobacterium faecium</name>
    <dbReference type="NCBI Taxonomy" id="33025"/>
    <lineage>
        <taxon>Bacteria</taxon>
        <taxon>Bacillati</taxon>
        <taxon>Bacillota</taxon>
        <taxon>Negativicutes</taxon>
        <taxon>Acidaminococcales</taxon>
        <taxon>Acidaminococcaceae</taxon>
        <taxon>Phascolarctobacterium</taxon>
    </lineage>
</organism>
<evidence type="ECO:0000256" key="2">
    <source>
        <dbReference type="SAM" id="SignalP"/>
    </source>
</evidence>
<evidence type="ECO:0000313" key="6">
    <source>
        <dbReference type="Proteomes" id="UP000443070"/>
    </source>
</evidence>
<dbReference type="OrthoDB" id="1632098at2"/>
<dbReference type="EMBL" id="WNBM01000001">
    <property type="protein sequence ID" value="MTT75454.1"/>
    <property type="molecule type" value="Genomic_DNA"/>
</dbReference>
<feature type="signal peptide" evidence="2">
    <location>
        <begin position="1"/>
        <end position="20"/>
    </location>
</feature>
<dbReference type="AlphaFoldDB" id="A0A7X3BV73"/>
<dbReference type="Proteomes" id="UP000443070">
    <property type="component" value="Unassembled WGS sequence"/>
</dbReference>
<dbReference type="Proteomes" id="UP000484547">
    <property type="component" value="Unassembled WGS sequence"/>
</dbReference>
<dbReference type="SUPFAM" id="SSF53807">
    <property type="entry name" value="Helical backbone' metal receptor"/>
    <property type="match status" value="1"/>
</dbReference>